<dbReference type="Gene3D" id="3.40.630.30">
    <property type="match status" value="1"/>
</dbReference>
<dbReference type="EMBL" id="JAGTPX010000016">
    <property type="protein sequence ID" value="MBR8670929.1"/>
    <property type="molecule type" value="Genomic_DNA"/>
</dbReference>
<organism evidence="2">
    <name type="scientific">Niallia circulans</name>
    <name type="common">Bacillus circulans</name>
    <dbReference type="NCBI Taxonomy" id="1397"/>
    <lineage>
        <taxon>Bacteria</taxon>
        <taxon>Bacillati</taxon>
        <taxon>Bacillota</taxon>
        <taxon>Bacilli</taxon>
        <taxon>Bacillales</taxon>
        <taxon>Bacillaceae</taxon>
        <taxon>Niallia</taxon>
    </lineage>
</organism>
<sequence length="139" mass="15997">MKFICKPHLKDLEEIVEIDTKVIGNASRLEYIKNAIMEERCIVAKTENRILGFLIFNTHFYDYSFISLIIIDPLYRRKGYASSLLNHFVNISSTSKIFSSTNQSNQSMQEVFNANGFVKSGIIENLDEGDPEIVYFKSK</sequence>
<dbReference type="CDD" id="cd04301">
    <property type="entry name" value="NAT_SF"/>
    <property type="match status" value="1"/>
</dbReference>
<accession>A0A941GE50</accession>
<dbReference type="Pfam" id="PF00583">
    <property type="entry name" value="Acetyltransf_1"/>
    <property type="match status" value="1"/>
</dbReference>
<feature type="domain" description="N-acetyltransferase" evidence="1">
    <location>
        <begin position="1"/>
        <end position="139"/>
    </location>
</feature>
<name>A0A941GE50_NIACI</name>
<reference evidence="2" key="1">
    <citation type="submission" date="2021-04" db="EMBL/GenBank/DDBJ databases">
        <title>Genomic analysis of electroactive and textile dye degrading Bacillus circulans strain: DC10 isolated from constructed wetland-microbial fuel cells treating textile dye wastewaters.</title>
        <authorList>
            <person name="Patel D.U."/>
            <person name="Desai C.R."/>
        </authorList>
    </citation>
    <scope>NUCLEOTIDE SEQUENCE</scope>
    <source>
        <strain evidence="2">DC10</strain>
    </source>
</reference>
<dbReference type="SUPFAM" id="SSF55729">
    <property type="entry name" value="Acyl-CoA N-acyltransferases (Nat)"/>
    <property type="match status" value="1"/>
</dbReference>
<dbReference type="AlphaFoldDB" id="A0A941GE50"/>
<evidence type="ECO:0000259" key="1">
    <source>
        <dbReference type="PROSITE" id="PS51186"/>
    </source>
</evidence>
<dbReference type="RefSeq" id="WP_212119912.1">
    <property type="nucleotide sequence ID" value="NZ_JAGTPX020000017.1"/>
</dbReference>
<protein>
    <submittedName>
        <fullName evidence="2">GNAT family N-acetyltransferase</fullName>
    </submittedName>
</protein>
<dbReference type="PROSITE" id="PS51186">
    <property type="entry name" value="GNAT"/>
    <property type="match status" value="1"/>
</dbReference>
<dbReference type="GO" id="GO:0016747">
    <property type="term" value="F:acyltransferase activity, transferring groups other than amino-acyl groups"/>
    <property type="evidence" value="ECO:0007669"/>
    <property type="project" value="InterPro"/>
</dbReference>
<dbReference type="InterPro" id="IPR016181">
    <property type="entry name" value="Acyl_CoA_acyltransferase"/>
</dbReference>
<dbReference type="InterPro" id="IPR000182">
    <property type="entry name" value="GNAT_dom"/>
</dbReference>
<proteinExistence type="predicted"/>
<comment type="caution">
    <text evidence="2">The sequence shown here is derived from an EMBL/GenBank/DDBJ whole genome shotgun (WGS) entry which is preliminary data.</text>
</comment>
<gene>
    <name evidence="2" type="ORF">KD144_15430</name>
</gene>
<evidence type="ECO:0000313" key="2">
    <source>
        <dbReference type="EMBL" id="MBR8670929.1"/>
    </source>
</evidence>